<dbReference type="OrthoDB" id="2564234at2759"/>
<proteinExistence type="predicted"/>
<gene>
    <name evidence="2" type="ORF">MVEN_01948400</name>
</gene>
<accession>A0A8H6XF47</accession>
<dbReference type="Gene3D" id="2.60.120.260">
    <property type="entry name" value="Galactose-binding domain-like"/>
    <property type="match status" value="2"/>
</dbReference>
<evidence type="ECO:0000313" key="2">
    <source>
        <dbReference type="EMBL" id="KAF7340293.1"/>
    </source>
</evidence>
<name>A0A8H6XF47_9AGAR</name>
<dbReference type="AlphaFoldDB" id="A0A8H6XF47"/>
<reference evidence="2" key="1">
    <citation type="submission" date="2020-05" db="EMBL/GenBank/DDBJ databases">
        <title>Mycena genomes resolve the evolution of fungal bioluminescence.</title>
        <authorList>
            <person name="Tsai I.J."/>
        </authorList>
    </citation>
    <scope>NUCLEOTIDE SEQUENCE</scope>
    <source>
        <strain evidence="2">CCC161011</strain>
    </source>
</reference>
<dbReference type="EMBL" id="JACAZI010000019">
    <property type="protein sequence ID" value="KAF7340293.1"/>
    <property type="molecule type" value="Genomic_DNA"/>
</dbReference>
<evidence type="ECO:0000256" key="1">
    <source>
        <dbReference type="SAM" id="Phobius"/>
    </source>
</evidence>
<organism evidence="2 3">
    <name type="scientific">Mycena venus</name>
    <dbReference type="NCBI Taxonomy" id="2733690"/>
    <lineage>
        <taxon>Eukaryota</taxon>
        <taxon>Fungi</taxon>
        <taxon>Dikarya</taxon>
        <taxon>Basidiomycota</taxon>
        <taxon>Agaricomycotina</taxon>
        <taxon>Agaricomycetes</taxon>
        <taxon>Agaricomycetidae</taxon>
        <taxon>Agaricales</taxon>
        <taxon>Marasmiineae</taxon>
        <taxon>Mycenaceae</taxon>
        <taxon>Mycena</taxon>
    </lineage>
</organism>
<dbReference type="Proteomes" id="UP000620124">
    <property type="component" value="Unassembled WGS sequence"/>
</dbReference>
<protein>
    <submittedName>
        <fullName evidence="2">Uncharacterized protein</fullName>
    </submittedName>
</protein>
<sequence length="445" mass="47938">MGILNLISQRRTSSQYCTTLQDPRNMPSAVHTVDVNSPLIKYEGPWTRGGDDGDPERGLYNQGTFVYCAGTQCSATLSFTGTEIHVVGAYRNNSCPYQVDLDGQIFGPFSTAPIKVEQFQIDLFNRTDLVPGPHSLTISNLPATASGQMNLNLDYFTWTSDVNSLTDVRIQDDAQAFVYDPPSAWNAFTNNFPGLPGFDQGTGHATVQYNATATLTFTGDRVALYGAIGAQGGPYSVHIDNGSVASTFTTYQMISDPNTPLPNYLAGQLLFYADSLPPGDHTVTLTSNLASTTQDLTIDYAIVDGSLNSVPTSGSSTSSTASTSSSSMMATFVVPRSESALSPARLGGIITGVTVLALFLLGSLVYILRLRRRLRNGGVSSENENTISVARPFVQHQTQPTPMSPSSPFSVTPFLATARPSWQTEKRLRTEAQLGPPQYDFIETS</sequence>
<keyword evidence="1" id="KW-0472">Membrane</keyword>
<feature type="transmembrane region" description="Helical" evidence="1">
    <location>
        <begin position="346"/>
        <end position="368"/>
    </location>
</feature>
<keyword evidence="3" id="KW-1185">Reference proteome</keyword>
<keyword evidence="1" id="KW-1133">Transmembrane helix</keyword>
<comment type="caution">
    <text evidence="2">The sequence shown here is derived from an EMBL/GenBank/DDBJ whole genome shotgun (WGS) entry which is preliminary data.</text>
</comment>
<keyword evidence="1" id="KW-0812">Transmembrane</keyword>
<evidence type="ECO:0000313" key="3">
    <source>
        <dbReference type="Proteomes" id="UP000620124"/>
    </source>
</evidence>